<dbReference type="InterPro" id="IPR005654">
    <property type="entry name" value="ATPase_AFG1-like"/>
</dbReference>
<keyword evidence="4" id="KW-1185">Reference proteome</keyword>
<dbReference type="AlphaFoldDB" id="A0A9P6JPC3"/>
<dbReference type="GO" id="GO:0006515">
    <property type="term" value="P:protein quality control for misfolded or incompletely synthesized proteins"/>
    <property type="evidence" value="ECO:0007669"/>
    <property type="project" value="TreeGrafter"/>
</dbReference>
<dbReference type="GO" id="GO:0016887">
    <property type="term" value="F:ATP hydrolysis activity"/>
    <property type="evidence" value="ECO:0007669"/>
    <property type="project" value="InterPro"/>
</dbReference>
<dbReference type="EMBL" id="MU157856">
    <property type="protein sequence ID" value="KAF9528031.1"/>
    <property type="molecule type" value="Genomic_DNA"/>
</dbReference>
<protein>
    <submittedName>
        <fullName evidence="3">Uncharacterized protein</fullName>
    </submittedName>
</protein>
<dbReference type="GO" id="GO:0005524">
    <property type="term" value="F:ATP binding"/>
    <property type="evidence" value="ECO:0007669"/>
    <property type="project" value="UniProtKB-KW"/>
</dbReference>
<comment type="caution">
    <text evidence="3">The sequence shown here is derived from an EMBL/GenBank/DDBJ whole genome shotgun (WGS) entry which is preliminary data.</text>
</comment>
<organism evidence="3 4">
    <name type="scientific">Crepidotus variabilis</name>
    <dbReference type="NCBI Taxonomy" id="179855"/>
    <lineage>
        <taxon>Eukaryota</taxon>
        <taxon>Fungi</taxon>
        <taxon>Dikarya</taxon>
        <taxon>Basidiomycota</taxon>
        <taxon>Agaricomycotina</taxon>
        <taxon>Agaricomycetes</taxon>
        <taxon>Agaricomycetidae</taxon>
        <taxon>Agaricales</taxon>
        <taxon>Agaricineae</taxon>
        <taxon>Crepidotaceae</taxon>
        <taxon>Crepidotus</taxon>
    </lineage>
</organism>
<dbReference type="GO" id="GO:0005739">
    <property type="term" value="C:mitochondrion"/>
    <property type="evidence" value="ECO:0007669"/>
    <property type="project" value="TreeGrafter"/>
</dbReference>
<reference evidence="3" key="1">
    <citation type="submission" date="2020-11" db="EMBL/GenBank/DDBJ databases">
        <authorList>
            <consortium name="DOE Joint Genome Institute"/>
            <person name="Ahrendt S."/>
            <person name="Riley R."/>
            <person name="Andreopoulos W."/>
            <person name="Labutti K."/>
            <person name="Pangilinan J."/>
            <person name="Ruiz-Duenas F.J."/>
            <person name="Barrasa J.M."/>
            <person name="Sanchez-Garcia M."/>
            <person name="Camarero S."/>
            <person name="Miyauchi S."/>
            <person name="Serrano A."/>
            <person name="Linde D."/>
            <person name="Babiker R."/>
            <person name="Drula E."/>
            <person name="Ayuso-Fernandez I."/>
            <person name="Pacheco R."/>
            <person name="Padilla G."/>
            <person name="Ferreira P."/>
            <person name="Barriuso J."/>
            <person name="Kellner H."/>
            <person name="Castanera R."/>
            <person name="Alfaro M."/>
            <person name="Ramirez L."/>
            <person name="Pisabarro A.G."/>
            <person name="Kuo A."/>
            <person name="Tritt A."/>
            <person name="Lipzen A."/>
            <person name="He G."/>
            <person name="Yan M."/>
            <person name="Ng V."/>
            <person name="Cullen D."/>
            <person name="Martin F."/>
            <person name="Rosso M.-N."/>
            <person name="Henrissat B."/>
            <person name="Hibbett D."/>
            <person name="Martinez A.T."/>
            <person name="Grigoriev I.V."/>
        </authorList>
    </citation>
    <scope>NUCLEOTIDE SEQUENCE</scope>
    <source>
        <strain evidence="3">CBS 506.95</strain>
    </source>
</reference>
<keyword evidence="2" id="KW-0067">ATP-binding</keyword>
<keyword evidence="1" id="KW-0547">Nucleotide-binding</keyword>
<dbReference type="PANTHER" id="PTHR12169">
    <property type="entry name" value="ATPASE N2B"/>
    <property type="match status" value="1"/>
</dbReference>
<accession>A0A9P6JPC3</accession>
<dbReference type="Proteomes" id="UP000807306">
    <property type="component" value="Unassembled WGS sequence"/>
</dbReference>
<dbReference type="OrthoDB" id="548867at2759"/>
<dbReference type="Pfam" id="PF03969">
    <property type="entry name" value="AFG1_ATPase"/>
    <property type="match status" value="1"/>
</dbReference>
<name>A0A9P6JPC3_9AGAR</name>
<dbReference type="PANTHER" id="PTHR12169:SF6">
    <property type="entry name" value="AFG1-LIKE ATPASE"/>
    <property type="match status" value="1"/>
</dbReference>
<sequence>MTPADPTKNRKLKIRGRELAVPESMAKTKIVKFEFDELCGKPLSAADYLEVTKTFKTIFVVDA</sequence>
<evidence type="ECO:0000313" key="4">
    <source>
        <dbReference type="Proteomes" id="UP000807306"/>
    </source>
</evidence>
<gene>
    <name evidence="3" type="ORF">CPB83DRAFT_855212</name>
</gene>
<evidence type="ECO:0000256" key="2">
    <source>
        <dbReference type="ARBA" id="ARBA00022840"/>
    </source>
</evidence>
<evidence type="ECO:0000313" key="3">
    <source>
        <dbReference type="EMBL" id="KAF9528031.1"/>
    </source>
</evidence>
<evidence type="ECO:0000256" key="1">
    <source>
        <dbReference type="ARBA" id="ARBA00022741"/>
    </source>
</evidence>
<proteinExistence type="predicted"/>